<accession>A0A0G1WIP4</accession>
<comment type="caution">
    <text evidence="2">The sequence shown here is derived from an EMBL/GenBank/DDBJ whole genome shotgun (WGS) entry which is preliminary data.</text>
</comment>
<evidence type="ECO:0000313" key="3">
    <source>
        <dbReference type="Proteomes" id="UP000034403"/>
    </source>
</evidence>
<evidence type="ECO:0000313" key="2">
    <source>
        <dbReference type="EMBL" id="KKU90173.1"/>
    </source>
</evidence>
<protein>
    <submittedName>
        <fullName evidence="2">Uncharacterized protein</fullName>
    </submittedName>
</protein>
<gene>
    <name evidence="2" type="ORF">UY20_C0001G0024</name>
</gene>
<sequence length="148" mass="17480">MAKARFTLKEYQKERETTRERNQRLHDKVTDLTIRLDSARGELHRWQIRAAEAELEVTALEEELRDLQERFSGEKAYTADRNREADIESRVNEGIVKVLKMILRGTHHPSTRDWDHWLDFLDGLEIKRDIAPLILNKIGQDSSTFFFS</sequence>
<dbReference type="Proteomes" id="UP000034403">
    <property type="component" value="Unassembled WGS sequence"/>
</dbReference>
<keyword evidence="1" id="KW-0175">Coiled coil</keyword>
<evidence type="ECO:0000256" key="1">
    <source>
        <dbReference type="SAM" id="Coils"/>
    </source>
</evidence>
<dbReference type="EMBL" id="LCPC01000001">
    <property type="protein sequence ID" value="KKU90173.1"/>
    <property type="molecule type" value="Genomic_DNA"/>
</dbReference>
<name>A0A0G1WIP4_9BACT</name>
<organism evidence="2 3">
    <name type="scientific">Candidatus Yanofskybacteria bacterium GW2011_GWA1_48_10</name>
    <dbReference type="NCBI Taxonomy" id="1619022"/>
    <lineage>
        <taxon>Bacteria</taxon>
        <taxon>Candidatus Yanofskyibacteriota</taxon>
    </lineage>
</organism>
<feature type="coiled-coil region" evidence="1">
    <location>
        <begin position="1"/>
        <end position="70"/>
    </location>
</feature>
<reference evidence="2 3" key="1">
    <citation type="journal article" date="2015" name="Nature">
        <title>rRNA introns, odd ribosomes, and small enigmatic genomes across a large radiation of phyla.</title>
        <authorList>
            <person name="Brown C.T."/>
            <person name="Hug L.A."/>
            <person name="Thomas B.C."/>
            <person name="Sharon I."/>
            <person name="Castelle C.J."/>
            <person name="Singh A."/>
            <person name="Wilkins M.J."/>
            <person name="Williams K.H."/>
            <person name="Banfield J.F."/>
        </authorList>
    </citation>
    <scope>NUCLEOTIDE SEQUENCE [LARGE SCALE GENOMIC DNA]</scope>
</reference>
<proteinExistence type="predicted"/>
<dbReference type="AlphaFoldDB" id="A0A0G1WIP4"/>